<evidence type="ECO:0000256" key="2">
    <source>
        <dbReference type="ARBA" id="ARBA00005616"/>
    </source>
</evidence>
<evidence type="ECO:0000256" key="5">
    <source>
        <dbReference type="ARBA" id="ARBA00023242"/>
    </source>
</evidence>
<keyword evidence="4" id="KW-0677">Repeat</keyword>
<dbReference type="STRING" id="35722.A0A0B7N8G8"/>
<dbReference type="PANTHER" id="PTHR19861:SF0">
    <property type="entry name" value="WD REPEAT-CONTAINING PROTEIN 82"/>
    <property type="match status" value="1"/>
</dbReference>
<dbReference type="InterPro" id="IPR037867">
    <property type="entry name" value="Swd2/WDR82"/>
</dbReference>
<sequence>MAAGRKVELSRELLRSSKVAKVFPESDRSISSISFNDTGDYCVTAGEDDSLNLYNCKEGTVSSTLYSKKYGVTLARFTHHKNNLIYASTKENDTLRYLSVHDNKYIRYFQGHKKRVIAVEMSPIDDTVMTSSLDQTVRLWDLRAPTCQGLLRGEGKTLAAFDPQGLVFAVGNNCDKLRVYDLRDYTKGPFATWAVEDAQYTPGRLPEWTSLKFTPDGKQLVVTTTADIIYILDAFDGKLLQRLVGHSGTDDASSCGEEVCITPDAQFVMAGGRDSHLRIWDLNTRDTAMDNQPFTTLPTPHKTAIKVVGYNPSNAMAVTGARELDFWLPSLS</sequence>
<evidence type="ECO:0000256" key="1">
    <source>
        <dbReference type="ARBA" id="ARBA00004123"/>
    </source>
</evidence>
<feature type="repeat" description="WD" evidence="6">
    <location>
        <begin position="259"/>
        <end position="290"/>
    </location>
</feature>
<dbReference type="Pfam" id="PF00400">
    <property type="entry name" value="WD40"/>
    <property type="match status" value="3"/>
</dbReference>
<dbReference type="InterPro" id="IPR001680">
    <property type="entry name" value="WD40_rpt"/>
</dbReference>
<dbReference type="GO" id="GO:0016070">
    <property type="term" value="P:RNA metabolic process"/>
    <property type="evidence" value="ECO:0007669"/>
    <property type="project" value="UniProtKB-ARBA"/>
</dbReference>
<name>A0A0B7N8G8_9FUNG</name>
<reference evidence="7 8" key="1">
    <citation type="submission" date="2014-09" db="EMBL/GenBank/DDBJ databases">
        <authorList>
            <person name="Ellenberger Sabrina"/>
        </authorList>
    </citation>
    <scope>NUCLEOTIDE SEQUENCE [LARGE SCALE GENOMIC DNA]</scope>
    <source>
        <strain evidence="7 8">CBS 412.66</strain>
    </source>
</reference>
<dbReference type="InterPro" id="IPR036322">
    <property type="entry name" value="WD40_repeat_dom_sf"/>
</dbReference>
<evidence type="ECO:0000256" key="4">
    <source>
        <dbReference type="ARBA" id="ARBA00022737"/>
    </source>
</evidence>
<gene>
    <name evidence="7" type="primary">PARPA_05119.1 scaffold 16505</name>
</gene>
<dbReference type="Gene3D" id="2.130.10.10">
    <property type="entry name" value="YVTN repeat-like/Quinoprotein amine dehydrogenase"/>
    <property type="match status" value="1"/>
</dbReference>
<dbReference type="SMART" id="SM00320">
    <property type="entry name" value="WD40"/>
    <property type="match status" value="4"/>
</dbReference>
<dbReference type="GO" id="GO:0003682">
    <property type="term" value="F:chromatin binding"/>
    <property type="evidence" value="ECO:0007669"/>
    <property type="project" value="TreeGrafter"/>
</dbReference>
<keyword evidence="5" id="KW-0539">Nucleus</keyword>
<dbReference type="InterPro" id="IPR019775">
    <property type="entry name" value="WD40_repeat_CS"/>
</dbReference>
<keyword evidence="3 6" id="KW-0853">WD repeat</keyword>
<evidence type="ECO:0000256" key="6">
    <source>
        <dbReference type="PROSITE-ProRule" id="PRU00221"/>
    </source>
</evidence>
<accession>A0A0B7N8G8</accession>
<proteinExistence type="inferred from homology"/>
<dbReference type="PANTHER" id="PTHR19861">
    <property type="entry name" value="WD40 REPEAT PROTEIN SWD2"/>
    <property type="match status" value="1"/>
</dbReference>
<comment type="subcellular location">
    <subcellularLocation>
        <location evidence="1">Nucleus</location>
    </subcellularLocation>
</comment>
<comment type="similarity">
    <text evidence="2">Belongs to the WD repeat SWD2 family.</text>
</comment>
<organism evidence="7 8">
    <name type="scientific">Parasitella parasitica</name>
    <dbReference type="NCBI Taxonomy" id="35722"/>
    <lineage>
        <taxon>Eukaryota</taxon>
        <taxon>Fungi</taxon>
        <taxon>Fungi incertae sedis</taxon>
        <taxon>Mucoromycota</taxon>
        <taxon>Mucoromycotina</taxon>
        <taxon>Mucoromycetes</taxon>
        <taxon>Mucorales</taxon>
        <taxon>Mucorineae</taxon>
        <taxon>Mucoraceae</taxon>
        <taxon>Parasitella</taxon>
    </lineage>
</organism>
<dbReference type="SUPFAM" id="SSF50978">
    <property type="entry name" value="WD40 repeat-like"/>
    <property type="match status" value="1"/>
</dbReference>
<dbReference type="AlphaFoldDB" id="A0A0B7N8G8"/>
<dbReference type="PROSITE" id="PS50294">
    <property type="entry name" value="WD_REPEATS_REGION"/>
    <property type="match status" value="1"/>
</dbReference>
<dbReference type="InterPro" id="IPR015943">
    <property type="entry name" value="WD40/YVTN_repeat-like_dom_sf"/>
</dbReference>
<dbReference type="PROSITE" id="PS50082">
    <property type="entry name" value="WD_REPEATS_2"/>
    <property type="match status" value="2"/>
</dbReference>
<dbReference type="PROSITE" id="PS00678">
    <property type="entry name" value="WD_REPEATS_1"/>
    <property type="match status" value="2"/>
</dbReference>
<dbReference type="GO" id="GO:0048188">
    <property type="term" value="C:Set1C/COMPASS complex"/>
    <property type="evidence" value="ECO:0007669"/>
    <property type="project" value="TreeGrafter"/>
</dbReference>
<keyword evidence="8" id="KW-1185">Reference proteome</keyword>
<protein>
    <submittedName>
        <fullName evidence="7">Uncharacterized protein</fullName>
    </submittedName>
</protein>
<dbReference type="Proteomes" id="UP000054107">
    <property type="component" value="Unassembled WGS sequence"/>
</dbReference>
<feature type="repeat" description="WD" evidence="6">
    <location>
        <begin position="109"/>
        <end position="143"/>
    </location>
</feature>
<evidence type="ECO:0000313" key="7">
    <source>
        <dbReference type="EMBL" id="CEP11294.1"/>
    </source>
</evidence>
<evidence type="ECO:0000313" key="8">
    <source>
        <dbReference type="Proteomes" id="UP000054107"/>
    </source>
</evidence>
<dbReference type="OrthoDB" id="27537at2759"/>
<evidence type="ECO:0000256" key="3">
    <source>
        <dbReference type="ARBA" id="ARBA00022574"/>
    </source>
</evidence>
<dbReference type="EMBL" id="LN726018">
    <property type="protein sequence ID" value="CEP11294.1"/>
    <property type="molecule type" value="Genomic_DNA"/>
</dbReference>